<dbReference type="Pfam" id="PF13193">
    <property type="entry name" value="AMP-binding_C"/>
    <property type="match status" value="1"/>
</dbReference>
<dbReference type="EMBL" id="BAABFR010000029">
    <property type="protein sequence ID" value="GAA4392543.1"/>
    <property type="molecule type" value="Genomic_DNA"/>
</dbReference>
<dbReference type="PANTHER" id="PTHR43201:SF8">
    <property type="entry name" value="ACYL-COA SYNTHETASE FAMILY MEMBER 3"/>
    <property type="match status" value="1"/>
</dbReference>
<dbReference type="Pfam" id="PF00501">
    <property type="entry name" value="AMP-binding"/>
    <property type="match status" value="1"/>
</dbReference>
<dbReference type="InterPro" id="IPR045851">
    <property type="entry name" value="AMP-bd_C_sf"/>
</dbReference>
<gene>
    <name evidence="4" type="ORF">GCM10023147_22430</name>
</gene>
<evidence type="ECO:0000259" key="2">
    <source>
        <dbReference type="Pfam" id="PF00501"/>
    </source>
</evidence>
<dbReference type="CDD" id="cd05941">
    <property type="entry name" value="MCS"/>
    <property type="match status" value="1"/>
</dbReference>
<dbReference type="InterPro" id="IPR025110">
    <property type="entry name" value="AMP-bd_C"/>
</dbReference>
<proteinExistence type="inferred from homology"/>
<organism evidence="4 5">
    <name type="scientific">Tsukamurella soli</name>
    <dbReference type="NCBI Taxonomy" id="644556"/>
    <lineage>
        <taxon>Bacteria</taxon>
        <taxon>Bacillati</taxon>
        <taxon>Actinomycetota</taxon>
        <taxon>Actinomycetes</taxon>
        <taxon>Mycobacteriales</taxon>
        <taxon>Tsukamurellaceae</taxon>
        <taxon>Tsukamurella</taxon>
    </lineage>
</organism>
<evidence type="ECO:0000313" key="4">
    <source>
        <dbReference type="EMBL" id="GAA4392543.1"/>
    </source>
</evidence>
<sequence length="508" mass="54220">MTFQAIHRSFAGRVAERPDATLFELPGGRVVTYGETAELAQRIAARLVADGVVAGDRVAMQVDKSWEAIALYLAVLQVGGMFLPLNTAYTGHEMEHFLTDAEPRVLVCSPARLGEYAGRASESLVVETLGADGDGTLLAGLDAVAPHTDVYAAAPSDPAAILYTSGTTGRSKGAVLTHRNLASNCAALTEAWRYTSGDRLIHALPIFHTHGLFVAMNLTLTTGASVFYLPRFDLDTVIALLPKATVLMGVPTFYTRLAGDGRLDRERVATMRLFVSGSAPLLASDHEAFAGRTGQAILERYGMTETCMNTSNPYDGARKPGTVGPALPGIEVRVADRETGAQVPDGEVGSIEVRGPNVFAGYWRLPEKTAAEFRADGFFITGDVGRIDEDGYVVIVGRDKDLVISGGFNVYPKEIEELIDAHPDVLESAVIGVPHPDFGETVVAVVVLRPGVDAGAVDGAGILAFIAPDLARFKQPRAVQIVESLPRNVMGKVQKAELRKRYAGLFTA</sequence>
<evidence type="ECO:0000256" key="1">
    <source>
        <dbReference type="ARBA" id="ARBA00006432"/>
    </source>
</evidence>
<comment type="similarity">
    <text evidence="1">Belongs to the ATP-dependent AMP-binding enzyme family.</text>
</comment>
<comment type="caution">
    <text evidence="4">The sequence shown here is derived from an EMBL/GenBank/DDBJ whole genome shotgun (WGS) entry which is preliminary data.</text>
</comment>
<name>A0ABP8JKX2_9ACTN</name>
<dbReference type="Gene3D" id="3.30.300.30">
    <property type="match status" value="1"/>
</dbReference>
<dbReference type="SUPFAM" id="SSF56801">
    <property type="entry name" value="Acetyl-CoA synthetase-like"/>
    <property type="match status" value="1"/>
</dbReference>
<dbReference type="Proteomes" id="UP001500635">
    <property type="component" value="Unassembled WGS sequence"/>
</dbReference>
<dbReference type="InterPro" id="IPR042099">
    <property type="entry name" value="ANL_N_sf"/>
</dbReference>
<reference evidence="5" key="1">
    <citation type="journal article" date="2019" name="Int. J. Syst. Evol. Microbiol.">
        <title>The Global Catalogue of Microorganisms (GCM) 10K type strain sequencing project: providing services to taxonomists for standard genome sequencing and annotation.</title>
        <authorList>
            <consortium name="The Broad Institute Genomics Platform"/>
            <consortium name="The Broad Institute Genome Sequencing Center for Infectious Disease"/>
            <person name="Wu L."/>
            <person name="Ma J."/>
        </authorList>
    </citation>
    <scope>NUCLEOTIDE SEQUENCE [LARGE SCALE GENOMIC DNA]</scope>
    <source>
        <strain evidence="5">JCM 17688</strain>
    </source>
</reference>
<dbReference type="PANTHER" id="PTHR43201">
    <property type="entry name" value="ACYL-COA SYNTHETASE"/>
    <property type="match status" value="1"/>
</dbReference>
<feature type="domain" description="AMP-dependent synthetase/ligase" evidence="2">
    <location>
        <begin position="13"/>
        <end position="363"/>
    </location>
</feature>
<feature type="domain" description="AMP-binding enzyme C-terminal" evidence="3">
    <location>
        <begin position="414"/>
        <end position="492"/>
    </location>
</feature>
<evidence type="ECO:0000313" key="5">
    <source>
        <dbReference type="Proteomes" id="UP001500635"/>
    </source>
</evidence>
<protein>
    <submittedName>
        <fullName evidence="4">Malonyl-CoA synthase</fullName>
    </submittedName>
</protein>
<dbReference type="RefSeq" id="WP_344995244.1">
    <property type="nucleotide sequence ID" value="NZ_BAABFR010000029.1"/>
</dbReference>
<dbReference type="Gene3D" id="3.40.50.12780">
    <property type="entry name" value="N-terminal domain of ligase-like"/>
    <property type="match status" value="1"/>
</dbReference>
<dbReference type="InterPro" id="IPR000873">
    <property type="entry name" value="AMP-dep_synth/lig_dom"/>
</dbReference>
<evidence type="ECO:0000259" key="3">
    <source>
        <dbReference type="Pfam" id="PF13193"/>
    </source>
</evidence>
<accession>A0ABP8JKX2</accession>
<dbReference type="InterPro" id="IPR020845">
    <property type="entry name" value="AMP-binding_CS"/>
</dbReference>
<dbReference type="PROSITE" id="PS00455">
    <property type="entry name" value="AMP_BINDING"/>
    <property type="match status" value="1"/>
</dbReference>
<keyword evidence="5" id="KW-1185">Reference proteome</keyword>
<dbReference type="NCBIfam" id="NF005702">
    <property type="entry name" value="PRK07514.1"/>
    <property type="match status" value="1"/>
</dbReference>